<dbReference type="EMBL" id="CACVAT010000044">
    <property type="protein sequence ID" value="CAA6802382.1"/>
    <property type="molecule type" value="Genomic_DNA"/>
</dbReference>
<keyword evidence="3" id="KW-0732">Signal</keyword>
<feature type="coiled-coil region" evidence="1">
    <location>
        <begin position="72"/>
        <end position="113"/>
    </location>
</feature>
<accession>A0A6S6SGD1</accession>
<dbReference type="Gene3D" id="1.20.120.1490">
    <property type="match status" value="1"/>
</dbReference>
<sequence length="162" mass="17588">MKKTLLATALIGIMGATLVSAATENAAVDARVESMKSEFSLNDQQASRISKILTRAATPEADKEAQKTARMEERLDKRLAHMKEKLELTDAQVAKLKTSMTEQRADMKALREQGKANMTAILTPEQATKFEAMKGDRKGGKHHRGGRGGHKKGGHGGSCDKN</sequence>
<feature type="region of interest" description="Disordered" evidence="2">
    <location>
        <begin position="117"/>
        <end position="162"/>
    </location>
</feature>
<dbReference type="AlphaFoldDB" id="A0A6S6SGD1"/>
<evidence type="ECO:0008006" key="5">
    <source>
        <dbReference type="Google" id="ProtNLM"/>
    </source>
</evidence>
<protein>
    <recommendedName>
        <fullName evidence="5">Zinc resistance-associated protein</fullName>
    </recommendedName>
</protein>
<feature type="chain" id="PRO_5028319565" description="Zinc resistance-associated protein" evidence="3">
    <location>
        <begin position="22"/>
        <end position="162"/>
    </location>
</feature>
<gene>
    <name evidence="4" type="ORF">HELGO_WM29195</name>
</gene>
<keyword evidence="1" id="KW-0175">Coiled coil</keyword>
<evidence type="ECO:0000256" key="3">
    <source>
        <dbReference type="SAM" id="SignalP"/>
    </source>
</evidence>
<proteinExistence type="predicted"/>
<feature type="compositionally biased region" description="Basic residues" evidence="2">
    <location>
        <begin position="139"/>
        <end position="154"/>
    </location>
</feature>
<name>A0A6S6SGD1_9GAMM</name>
<evidence type="ECO:0000313" key="4">
    <source>
        <dbReference type="EMBL" id="CAA6802382.1"/>
    </source>
</evidence>
<organism evidence="4">
    <name type="scientific">uncultured Thiotrichaceae bacterium</name>
    <dbReference type="NCBI Taxonomy" id="298394"/>
    <lineage>
        <taxon>Bacteria</taxon>
        <taxon>Pseudomonadati</taxon>
        <taxon>Pseudomonadota</taxon>
        <taxon>Gammaproteobacteria</taxon>
        <taxon>Thiotrichales</taxon>
        <taxon>Thiotrichaceae</taxon>
        <taxon>environmental samples</taxon>
    </lineage>
</organism>
<evidence type="ECO:0000256" key="2">
    <source>
        <dbReference type="SAM" id="MobiDB-lite"/>
    </source>
</evidence>
<evidence type="ECO:0000256" key="1">
    <source>
        <dbReference type="SAM" id="Coils"/>
    </source>
</evidence>
<feature type="signal peptide" evidence="3">
    <location>
        <begin position="1"/>
        <end position="21"/>
    </location>
</feature>
<reference evidence="4" key="1">
    <citation type="submission" date="2020-01" db="EMBL/GenBank/DDBJ databases">
        <authorList>
            <person name="Meier V. D."/>
            <person name="Meier V D."/>
        </authorList>
    </citation>
    <scope>NUCLEOTIDE SEQUENCE</scope>
    <source>
        <strain evidence="4">HLG_WM_MAG_09</strain>
    </source>
</reference>